<proteinExistence type="predicted"/>
<dbReference type="EMBL" id="JACWMY010000015">
    <property type="protein sequence ID" value="MBD1366979.1"/>
    <property type="molecule type" value="Genomic_DNA"/>
</dbReference>
<reference evidence="2 3" key="1">
    <citation type="submission" date="2020-09" db="EMBL/GenBank/DDBJ databases">
        <title>Novel species of Mucilaginibacter isolated from a glacier on the Tibetan Plateau.</title>
        <authorList>
            <person name="Liu Q."/>
            <person name="Xin Y.-H."/>
        </authorList>
    </citation>
    <scope>NUCLEOTIDE SEQUENCE [LARGE SCALE GENOMIC DNA]</scope>
    <source>
        <strain evidence="2 3">ZT4R22</strain>
    </source>
</reference>
<dbReference type="RefSeq" id="WP_191191608.1">
    <property type="nucleotide sequence ID" value="NZ_JACWMY010000015.1"/>
</dbReference>
<comment type="caution">
    <text evidence="2">The sequence shown here is derived from an EMBL/GenBank/DDBJ whole genome shotgun (WGS) entry which is preliminary data.</text>
</comment>
<keyword evidence="3" id="KW-1185">Reference proteome</keyword>
<organism evidence="2 3">
    <name type="scientific">Mucilaginibacter pankratovii</name>
    <dbReference type="NCBI Taxonomy" id="2772110"/>
    <lineage>
        <taxon>Bacteria</taxon>
        <taxon>Pseudomonadati</taxon>
        <taxon>Bacteroidota</taxon>
        <taxon>Sphingobacteriia</taxon>
        <taxon>Sphingobacteriales</taxon>
        <taxon>Sphingobacteriaceae</taxon>
        <taxon>Mucilaginibacter</taxon>
    </lineage>
</organism>
<name>A0ABR7WZV4_9SPHI</name>
<evidence type="ECO:0000259" key="1">
    <source>
        <dbReference type="Pfam" id="PF04993"/>
    </source>
</evidence>
<dbReference type="SUPFAM" id="SSF159894">
    <property type="entry name" value="YgaC/TfoX-N like"/>
    <property type="match status" value="1"/>
</dbReference>
<evidence type="ECO:0000313" key="2">
    <source>
        <dbReference type="EMBL" id="MBD1366979.1"/>
    </source>
</evidence>
<protein>
    <submittedName>
        <fullName evidence="2">TfoX/Sxy family protein</fullName>
    </submittedName>
</protein>
<dbReference type="Gene3D" id="3.30.1460.30">
    <property type="entry name" value="YgaC/TfoX-N like chaperone"/>
    <property type="match status" value="1"/>
</dbReference>
<dbReference type="Pfam" id="PF04993">
    <property type="entry name" value="TfoX_N"/>
    <property type="match status" value="1"/>
</dbReference>
<sequence>MDENLLNRVREALVDVSPIAEKRMFGGVCFMVDDKLCICVNSHEMLCRINPDEFEAALEMDGVRPMEQRARTAKGYVFVHEDVLGNKKDFDAWVNKALAYNKIAKASKKRSKLQ</sequence>
<accession>A0ABR7WZV4</accession>
<dbReference type="Proteomes" id="UP000606600">
    <property type="component" value="Unassembled WGS sequence"/>
</dbReference>
<dbReference type="InterPro" id="IPR007076">
    <property type="entry name" value="TfoX_N"/>
</dbReference>
<gene>
    <name evidence="2" type="ORF">IDJ77_24425</name>
</gene>
<feature type="domain" description="TfoX N-terminal" evidence="1">
    <location>
        <begin position="12"/>
        <end position="99"/>
    </location>
</feature>
<evidence type="ECO:0000313" key="3">
    <source>
        <dbReference type="Proteomes" id="UP000606600"/>
    </source>
</evidence>